<dbReference type="Proteomes" id="UP000308760">
    <property type="component" value="Unassembled WGS sequence"/>
</dbReference>
<keyword evidence="3" id="KW-1185">Reference proteome</keyword>
<protein>
    <submittedName>
        <fullName evidence="2">Uncharacterized protein</fullName>
    </submittedName>
</protein>
<feature type="transmembrane region" description="Helical" evidence="1">
    <location>
        <begin position="33"/>
        <end position="57"/>
    </location>
</feature>
<feature type="transmembrane region" description="Helical" evidence="1">
    <location>
        <begin position="7"/>
        <end position="27"/>
    </location>
</feature>
<proteinExistence type="predicted"/>
<keyword evidence="1" id="KW-0812">Transmembrane</keyword>
<reference evidence="3" key="1">
    <citation type="submission" date="2019-04" db="EMBL/GenBank/DDBJ databases">
        <title>Nocardioides xinjiangensis sp. nov.</title>
        <authorList>
            <person name="Liu S."/>
        </authorList>
    </citation>
    <scope>NUCLEOTIDE SEQUENCE [LARGE SCALE GENOMIC DNA]</scope>
    <source>
        <strain evidence="3">18</strain>
    </source>
</reference>
<gene>
    <name evidence="2" type="ORF">FAB82_17180</name>
</gene>
<dbReference type="AlphaFoldDB" id="A0A4S8Q5R5"/>
<sequence length="66" mass="7191">MKRFETFWSALTLCVNVLGLFAAWAVLNQLMPTAWAVAVMVAVCGGLVASVLILVPWRVRRGNNAS</sequence>
<organism evidence="2 3">
    <name type="scientific">Glycomyces buryatensis</name>
    <dbReference type="NCBI Taxonomy" id="2570927"/>
    <lineage>
        <taxon>Bacteria</taxon>
        <taxon>Bacillati</taxon>
        <taxon>Actinomycetota</taxon>
        <taxon>Actinomycetes</taxon>
        <taxon>Glycomycetales</taxon>
        <taxon>Glycomycetaceae</taxon>
        <taxon>Glycomyces</taxon>
    </lineage>
</organism>
<keyword evidence="1" id="KW-1133">Transmembrane helix</keyword>
<dbReference type="RefSeq" id="WP_136535770.1">
    <property type="nucleotide sequence ID" value="NZ_STGY01000065.1"/>
</dbReference>
<reference evidence="2 3" key="2">
    <citation type="submission" date="2019-05" db="EMBL/GenBank/DDBJ databases">
        <title>Glycomyces buryatensis sp. nov.</title>
        <authorList>
            <person name="Nikitina E."/>
        </authorList>
    </citation>
    <scope>NUCLEOTIDE SEQUENCE [LARGE SCALE GENOMIC DNA]</scope>
    <source>
        <strain evidence="2 3">18</strain>
    </source>
</reference>
<keyword evidence="1" id="KW-0472">Membrane</keyword>
<dbReference type="EMBL" id="STGY01000065">
    <property type="protein sequence ID" value="THV39603.1"/>
    <property type="molecule type" value="Genomic_DNA"/>
</dbReference>
<evidence type="ECO:0000313" key="2">
    <source>
        <dbReference type="EMBL" id="THV39603.1"/>
    </source>
</evidence>
<evidence type="ECO:0000313" key="3">
    <source>
        <dbReference type="Proteomes" id="UP000308760"/>
    </source>
</evidence>
<comment type="caution">
    <text evidence="2">The sequence shown here is derived from an EMBL/GenBank/DDBJ whole genome shotgun (WGS) entry which is preliminary data.</text>
</comment>
<name>A0A4S8Q5R5_9ACTN</name>
<accession>A0A4S8Q5R5</accession>
<evidence type="ECO:0000256" key="1">
    <source>
        <dbReference type="SAM" id="Phobius"/>
    </source>
</evidence>